<dbReference type="InterPro" id="IPR045420">
    <property type="entry name" value="DUF5901"/>
</dbReference>
<name>A0A138ZW75_GONPJ</name>
<dbReference type="EMBL" id="KQ966040">
    <property type="protein sequence ID" value="KXS08767.1"/>
    <property type="molecule type" value="Genomic_DNA"/>
</dbReference>
<evidence type="ECO:0000313" key="3">
    <source>
        <dbReference type="Proteomes" id="UP000070544"/>
    </source>
</evidence>
<sequence length="424" mass="46305">YEAYGHEARNFARIIAPYALHKQEDLLDLLPPAERDWIRAECVMAVFDYSPQGWREWRVAPVVRRPPSSVTTSYRYDTGDMNVCDVIANQALTGVIGVTVMEATIPFTFYVINKYNNLMRMRERAIGGANPLPSDPYITVTITPGNYSSNTIGTALLSAFSTAGLTGTYTVNYSDASGKLTISSSNRQFDLLFTNKSSDKICTLPIGFDAFTQPNIINVSSVVTPNAISLSGPSFIFLRGTLGVGSGDNMVVCDDGEQRNMGNILAAIPVNAVPGASITWRNPAPRGGMFGISADVLRNGTFWCTNGDDENIIDFNGQPFQFKLGVMVRTKDDTMFGNGAGYGGRSMIGVPKDAVAALNLTEEPAEEMIEEFQRITAPAPQRRGGEIPSWIVVQTAKFEADTRMPPAIRTRVLAEHEKRSEIAK</sequence>
<feature type="non-terminal residue" evidence="2">
    <location>
        <position position="1"/>
    </location>
</feature>
<dbReference type="Pfam" id="PF19254">
    <property type="entry name" value="DUF5901"/>
    <property type="match status" value="1"/>
</dbReference>
<dbReference type="Proteomes" id="UP000070544">
    <property type="component" value="Unassembled WGS sequence"/>
</dbReference>
<dbReference type="OrthoDB" id="2095279at2759"/>
<gene>
    <name evidence="2" type="ORF">M427DRAFT_50341</name>
</gene>
<accession>A0A138ZW75</accession>
<organism evidence="2 3">
    <name type="scientific">Gonapodya prolifera (strain JEL478)</name>
    <name type="common">Monoblepharis prolifera</name>
    <dbReference type="NCBI Taxonomy" id="1344416"/>
    <lineage>
        <taxon>Eukaryota</taxon>
        <taxon>Fungi</taxon>
        <taxon>Fungi incertae sedis</taxon>
        <taxon>Chytridiomycota</taxon>
        <taxon>Chytridiomycota incertae sedis</taxon>
        <taxon>Monoblepharidomycetes</taxon>
        <taxon>Monoblepharidales</taxon>
        <taxon>Gonapodyaceae</taxon>
        <taxon>Gonapodya</taxon>
    </lineage>
</organism>
<evidence type="ECO:0000313" key="2">
    <source>
        <dbReference type="EMBL" id="KXS08767.1"/>
    </source>
</evidence>
<dbReference type="AlphaFoldDB" id="A0A138ZW75"/>
<evidence type="ECO:0000259" key="1">
    <source>
        <dbReference type="Pfam" id="PF19254"/>
    </source>
</evidence>
<protein>
    <recommendedName>
        <fullName evidence="1">DUF5901 domain-containing protein</fullName>
    </recommendedName>
</protein>
<feature type="non-terminal residue" evidence="2">
    <location>
        <position position="424"/>
    </location>
</feature>
<reference evidence="2 3" key="1">
    <citation type="journal article" date="2015" name="Genome Biol. Evol.">
        <title>Phylogenomic analyses indicate that early fungi evolved digesting cell walls of algal ancestors of land plants.</title>
        <authorList>
            <person name="Chang Y."/>
            <person name="Wang S."/>
            <person name="Sekimoto S."/>
            <person name="Aerts A.L."/>
            <person name="Choi C."/>
            <person name="Clum A."/>
            <person name="LaButti K.M."/>
            <person name="Lindquist E.A."/>
            <person name="Yee Ngan C."/>
            <person name="Ohm R.A."/>
            <person name="Salamov A.A."/>
            <person name="Grigoriev I.V."/>
            <person name="Spatafora J.W."/>
            <person name="Berbee M.L."/>
        </authorList>
    </citation>
    <scope>NUCLEOTIDE SEQUENCE [LARGE SCALE GENOMIC DNA]</scope>
    <source>
        <strain evidence="2 3">JEL478</strain>
    </source>
</reference>
<feature type="domain" description="DUF5901" evidence="1">
    <location>
        <begin position="86"/>
        <end position="196"/>
    </location>
</feature>
<keyword evidence="3" id="KW-1185">Reference proteome</keyword>
<proteinExistence type="predicted"/>